<dbReference type="GO" id="GO:0016020">
    <property type="term" value="C:membrane"/>
    <property type="evidence" value="ECO:0007669"/>
    <property type="project" value="GOC"/>
</dbReference>
<keyword evidence="4" id="KW-0812">Transmembrane</keyword>
<reference evidence="6 7" key="1">
    <citation type="submission" date="2018-06" db="EMBL/GenBank/DDBJ databases">
        <authorList>
            <consortium name="Pathogen Informatics"/>
            <person name="Doyle S."/>
        </authorList>
    </citation>
    <scope>NUCLEOTIDE SEQUENCE [LARGE SCALE GENOMIC DNA]</scope>
    <source>
        <strain evidence="6 7">NCTC12410</strain>
    </source>
</reference>
<evidence type="ECO:0000256" key="4">
    <source>
        <dbReference type="SAM" id="Phobius"/>
    </source>
</evidence>
<protein>
    <submittedName>
        <fullName evidence="6">Predicted phosphohydrolase</fullName>
        <ecNumber evidence="6">3.1.-.-</ecNumber>
    </submittedName>
</protein>
<evidence type="ECO:0000256" key="2">
    <source>
        <dbReference type="ARBA" id="ARBA00022801"/>
    </source>
</evidence>
<evidence type="ECO:0000313" key="7">
    <source>
        <dbReference type="Proteomes" id="UP000254841"/>
    </source>
</evidence>
<keyword evidence="4" id="KW-0472">Membrane</keyword>
<accession>A0A377J382</accession>
<organism evidence="6 7">
    <name type="scientific">Helicobacter canis</name>
    <dbReference type="NCBI Taxonomy" id="29419"/>
    <lineage>
        <taxon>Bacteria</taxon>
        <taxon>Pseudomonadati</taxon>
        <taxon>Campylobacterota</taxon>
        <taxon>Epsilonproteobacteria</taxon>
        <taxon>Campylobacterales</taxon>
        <taxon>Helicobacteraceae</taxon>
        <taxon>Helicobacter</taxon>
    </lineage>
</organism>
<dbReference type="PANTHER" id="PTHR31302">
    <property type="entry name" value="TRANSMEMBRANE PROTEIN WITH METALLOPHOSPHOESTERASE DOMAIN-RELATED"/>
    <property type="match status" value="1"/>
</dbReference>
<dbReference type="RefSeq" id="WP_258552186.1">
    <property type="nucleotide sequence ID" value="NZ_UGHV01000001.1"/>
</dbReference>
<keyword evidence="1" id="KW-0479">Metal-binding</keyword>
<keyword evidence="2 6" id="KW-0378">Hydrolase</keyword>
<dbReference type="GO" id="GO:0008758">
    <property type="term" value="F:UDP-2,3-diacylglucosamine hydrolase activity"/>
    <property type="evidence" value="ECO:0007669"/>
    <property type="project" value="TreeGrafter"/>
</dbReference>
<dbReference type="EC" id="3.1.-.-" evidence="6"/>
<sequence>MKILAIIAVIFSFLLGSKLYIYWRLSRSSWVFSRYKKSLAATLLLVFICEVGFWILAKDLRFYDVGYNVLGLCVAITYCLFVACLCVDILWLCGKALSKMLKKVDSRNTQNLHKQADSTFLSSRDFRKEIAAIHGANLESAFSKVDSRDSKGCGDSRDSRHSKDSSGTHAIAQSLESHAPMPLSRRKSLKILHDLGVFGLFFLFFFTSRNNALHTPPVRNVAIPLPKLKQQKRIAMISDVHIGHILKAEFLERIVARINTLNADIVVIVGDLIDDDIRKISKEFGALQAIASKEGVFYVNGNHEYYHGIAPIMEFMRKSGVRVLDNESIELSGFNLAGVNDLAGLRFKEYEPNLERAKQDLNPSKPSILLAHQPKFARLYDVSEFDLVLSGHTHAGQVFPMSIFVWLDQHYIHGLYNHTKDTKLYVSSGAGFWGPSFRFLAPSEIVCIDLLPSESAHNTQIS</sequence>
<dbReference type="CDD" id="cd07385">
    <property type="entry name" value="MPP_YkuE_C"/>
    <property type="match status" value="1"/>
</dbReference>
<name>A0A377J382_9HELI</name>
<feature type="transmembrane region" description="Helical" evidence="4">
    <location>
        <begin position="69"/>
        <end position="93"/>
    </location>
</feature>
<keyword evidence="4" id="KW-1133">Transmembrane helix</keyword>
<evidence type="ECO:0000256" key="1">
    <source>
        <dbReference type="ARBA" id="ARBA00022723"/>
    </source>
</evidence>
<dbReference type="EMBL" id="UGHV01000001">
    <property type="protein sequence ID" value="STO96962.1"/>
    <property type="molecule type" value="Genomic_DNA"/>
</dbReference>
<feature type="transmembrane region" description="Helical" evidence="4">
    <location>
        <begin position="191"/>
        <end position="208"/>
    </location>
</feature>
<dbReference type="AlphaFoldDB" id="A0A377J382"/>
<dbReference type="Pfam" id="PF00149">
    <property type="entry name" value="Metallophos"/>
    <property type="match status" value="1"/>
</dbReference>
<feature type="domain" description="Calcineurin-like phosphoesterase" evidence="5">
    <location>
        <begin position="233"/>
        <end position="395"/>
    </location>
</feature>
<feature type="transmembrane region" description="Helical" evidence="4">
    <location>
        <begin position="38"/>
        <end position="57"/>
    </location>
</feature>
<dbReference type="GO" id="GO:0046872">
    <property type="term" value="F:metal ion binding"/>
    <property type="evidence" value="ECO:0007669"/>
    <property type="project" value="UniProtKB-KW"/>
</dbReference>
<feature type="region of interest" description="Disordered" evidence="3">
    <location>
        <begin position="146"/>
        <end position="169"/>
    </location>
</feature>
<dbReference type="InterPro" id="IPR051158">
    <property type="entry name" value="Metallophosphoesterase_sf"/>
</dbReference>
<dbReference type="Proteomes" id="UP000254841">
    <property type="component" value="Unassembled WGS sequence"/>
</dbReference>
<dbReference type="PANTHER" id="PTHR31302:SF31">
    <property type="entry name" value="PHOSPHODIESTERASE YAEI"/>
    <property type="match status" value="1"/>
</dbReference>
<evidence type="ECO:0000313" key="6">
    <source>
        <dbReference type="EMBL" id="STO96962.1"/>
    </source>
</evidence>
<evidence type="ECO:0000256" key="3">
    <source>
        <dbReference type="SAM" id="MobiDB-lite"/>
    </source>
</evidence>
<proteinExistence type="predicted"/>
<dbReference type="Gene3D" id="3.60.21.10">
    <property type="match status" value="1"/>
</dbReference>
<feature type="compositionally biased region" description="Basic and acidic residues" evidence="3">
    <location>
        <begin position="146"/>
        <end position="166"/>
    </location>
</feature>
<evidence type="ECO:0000259" key="5">
    <source>
        <dbReference type="Pfam" id="PF00149"/>
    </source>
</evidence>
<dbReference type="InterPro" id="IPR004843">
    <property type="entry name" value="Calcineurin-like_PHP"/>
</dbReference>
<gene>
    <name evidence="6" type="ORF">NCTC12410_00780</name>
</gene>
<dbReference type="SUPFAM" id="SSF56300">
    <property type="entry name" value="Metallo-dependent phosphatases"/>
    <property type="match status" value="1"/>
</dbReference>
<feature type="transmembrane region" description="Helical" evidence="4">
    <location>
        <begin position="6"/>
        <end position="26"/>
    </location>
</feature>
<dbReference type="InterPro" id="IPR029052">
    <property type="entry name" value="Metallo-depent_PP-like"/>
</dbReference>
<dbReference type="GO" id="GO:0009245">
    <property type="term" value="P:lipid A biosynthetic process"/>
    <property type="evidence" value="ECO:0007669"/>
    <property type="project" value="TreeGrafter"/>
</dbReference>